<dbReference type="PANTHER" id="PTHR11686">
    <property type="entry name" value="GAMMA GLUTAMYL TRANSPEPTIDASE"/>
    <property type="match status" value="1"/>
</dbReference>
<dbReference type="AlphaFoldDB" id="A0AAV8WTV3"/>
<sequence>MRGSLLANLTSPEYANKIRLQIDDNSTSSDPKHYGAVFYSKGDHGTAHFSIIAPNGDAVSVTSSVNI</sequence>
<reference evidence="3" key="1">
    <citation type="journal article" date="2023" name="Insect Mol. Biol.">
        <title>Genome sequencing provides insights into the evolution of gene families encoding plant cell wall-degrading enzymes in longhorned beetles.</title>
        <authorList>
            <person name="Shin N.R."/>
            <person name="Okamura Y."/>
            <person name="Kirsch R."/>
            <person name="Pauchet Y."/>
        </authorList>
    </citation>
    <scope>NUCLEOTIDE SEQUENCE</scope>
    <source>
        <strain evidence="3">RBIC_L_NR</strain>
    </source>
</reference>
<evidence type="ECO:0000256" key="2">
    <source>
        <dbReference type="PIRSR" id="PIRSR600101-2"/>
    </source>
</evidence>
<protein>
    <submittedName>
        <fullName evidence="3">Uncharacterized protein</fullName>
    </submittedName>
</protein>
<dbReference type="Proteomes" id="UP001162156">
    <property type="component" value="Unassembled WGS sequence"/>
</dbReference>
<accession>A0AAV8WTV3</accession>
<dbReference type="PANTHER" id="PTHR11686:SF9">
    <property type="entry name" value="RE13973P"/>
    <property type="match status" value="1"/>
</dbReference>
<dbReference type="GO" id="GO:0006751">
    <property type="term" value="P:glutathione catabolic process"/>
    <property type="evidence" value="ECO:0007669"/>
    <property type="project" value="InterPro"/>
</dbReference>
<comment type="caution">
    <text evidence="3">The sequence shown here is derived from an EMBL/GenBank/DDBJ whole genome shotgun (WGS) entry which is preliminary data.</text>
</comment>
<organism evidence="3 4">
    <name type="scientific">Rhamnusium bicolor</name>
    <dbReference type="NCBI Taxonomy" id="1586634"/>
    <lineage>
        <taxon>Eukaryota</taxon>
        <taxon>Metazoa</taxon>
        <taxon>Ecdysozoa</taxon>
        <taxon>Arthropoda</taxon>
        <taxon>Hexapoda</taxon>
        <taxon>Insecta</taxon>
        <taxon>Pterygota</taxon>
        <taxon>Neoptera</taxon>
        <taxon>Endopterygota</taxon>
        <taxon>Coleoptera</taxon>
        <taxon>Polyphaga</taxon>
        <taxon>Cucujiformia</taxon>
        <taxon>Chrysomeloidea</taxon>
        <taxon>Cerambycidae</taxon>
        <taxon>Lepturinae</taxon>
        <taxon>Rhagiini</taxon>
        <taxon>Rhamnusium</taxon>
    </lineage>
</organism>
<dbReference type="SUPFAM" id="SSF56235">
    <property type="entry name" value="N-terminal nucleophile aminohydrolases (Ntn hydrolases)"/>
    <property type="match status" value="1"/>
</dbReference>
<keyword evidence="4" id="KW-1185">Reference proteome</keyword>
<gene>
    <name evidence="3" type="ORF">NQ314_017474</name>
</gene>
<dbReference type="Pfam" id="PF01019">
    <property type="entry name" value="G_glu_transpept"/>
    <property type="match status" value="1"/>
</dbReference>
<dbReference type="InterPro" id="IPR000101">
    <property type="entry name" value="GGT_peptidase"/>
</dbReference>
<feature type="active site" description="Nucleophile" evidence="1">
    <location>
        <position position="46"/>
    </location>
</feature>
<name>A0AAV8WTV3_9CUCU</name>
<dbReference type="InterPro" id="IPR029055">
    <property type="entry name" value="Ntn_hydrolases_N"/>
</dbReference>
<evidence type="ECO:0000256" key="1">
    <source>
        <dbReference type="PIRSR" id="PIRSR600101-1"/>
    </source>
</evidence>
<evidence type="ECO:0000313" key="4">
    <source>
        <dbReference type="Proteomes" id="UP001162156"/>
    </source>
</evidence>
<dbReference type="InterPro" id="IPR043138">
    <property type="entry name" value="GGT_lsub"/>
</dbReference>
<dbReference type="GO" id="GO:0005886">
    <property type="term" value="C:plasma membrane"/>
    <property type="evidence" value="ECO:0007669"/>
    <property type="project" value="TreeGrafter"/>
</dbReference>
<dbReference type="EMBL" id="JANEYF010004857">
    <property type="protein sequence ID" value="KAJ8929869.1"/>
    <property type="molecule type" value="Genomic_DNA"/>
</dbReference>
<dbReference type="Gene3D" id="1.10.246.130">
    <property type="match status" value="1"/>
</dbReference>
<dbReference type="GO" id="GO:0036374">
    <property type="term" value="F:glutathione hydrolase activity"/>
    <property type="evidence" value="ECO:0007669"/>
    <property type="project" value="InterPro"/>
</dbReference>
<evidence type="ECO:0000313" key="3">
    <source>
        <dbReference type="EMBL" id="KAJ8929869.1"/>
    </source>
</evidence>
<proteinExistence type="predicted"/>
<feature type="binding site" evidence="2">
    <location>
        <begin position="64"/>
        <end position="66"/>
    </location>
    <ligand>
        <name>L-glutamate</name>
        <dbReference type="ChEBI" id="CHEBI:29985"/>
    </ligand>
</feature>